<protein>
    <submittedName>
        <fullName evidence="1">Uncharacterized protein</fullName>
    </submittedName>
</protein>
<organism evidence="1 2">
    <name type="scientific">Pyropia yezoensis</name>
    <name type="common">Susabi-nori</name>
    <name type="synonym">Porphyra yezoensis</name>
    <dbReference type="NCBI Taxonomy" id="2788"/>
    <lineage>
        <taxon>Eukaryota</taxon>
        <taxon>Rhodophyta</taxon>
        <taxon>Bangiophyceae</taxon>
        <taxon>Bangiales</taxon>
        <taxon>Bangiaceae</taxon>
        <taxon>Pyropia</taxon>
    </lineage>
</organism>
<comment type="caution">
    <text evidence="1">The sequence shown here is derived from an EMBL/GenBank/DDBJ whole genome shotgun (WGS) entry which is preliminary data.</text>
</comment>
<keyword evidence="2" id="KW-1185">Reference proteome</keyword>
<gene>
    <name evidence="1" type="ORF">I4F81_004106</name>
</gene>
<dbReference type="Proteomes" id="UP000798662">
    <property type="component" value="Chromosome 1"/>
</dbReference>
<accession>A0ACC3BVH7</accession>
<evidence type="ECO:0000313" key="2">
    <source>
        <dbReference type="Proteomes" id="UP000798662"/>
    </source>
</evidence>
<reference evidence="1" key="1">
    <citation type="submission" date="2019-11" db="EMBL/GenBank/DDBJ databases">
        <title>Nori genome reveals adaptations in red seaweeds to the harsh intertidal environment.</title>
        <authorList>
            <person name="Wang D."/>
            <person name="Mao Y."/>
        </authorList>
    </citation>
    <scope>NUCLEOTIDE SEQUENCE</scope>
    <source>
        <tissue evidence="1">Gametophyte</tissue>
    </source>
</reference>
<dbReference type="EMBL" id="CM020618">
    <property type="protein sequence ID" value="KAK1861522.1"/>
    <property type="molecule type" value="Genomic_DNA"/>
</dbReference>
<evidence type="ECO:0000313" key="1">
    <source>
        <dbReference type="EMBL" id="KAK1861522.1"/>
    </source>
</evidence>
<sequence length="172" mass="19221">MSPKLPPPAVKKRHKHAPPELSSARPTPPGRDDLPISTVALPPHLAAAAREAGRRRFDPRFDSACSTGDAATATRSYAFLRDMRAAEEAALDRAARRGDDAAALRLKSMRSVDEAAKERAREEDVRRTLRREERERVASGGKRAWYVKEKAVKEKVVERKFEELKASGRLQK</sequence>
<name>A0ACC3BVH7_PYRYE</name>
<proteinExistence type="predicted"/>